<keyword evidence="3" id="KW-0378">Hydrolase</keyword>
<dbReference type="Pfam" id="PF01928">
    <property type="entry name" value="CYTH"/>
    <property type="match status" value="1"/>
</dbReference>
<gene>
    <name evidence="3" type="ORF">FLA105534_04468</name>
</gene>
<dbReference type="SMART" id="SM01118">
    <property type="entry name" value="CYTH"/>
    <property type="match status" value="1"/>
</dbReference>
<evidence type="ECO:0000259" key="2">
    <source>
        <dbReference type="PROSITE" id="PS51707"/>
    </source>
</evidence>
<feature type="active site" description="Proton acceptor" evidence="1">
    <location>
        <position position="29"/>
    </location>
</feature>
<name>A0A6J4GWC3_9FLAO</name>
<dbReference type="EC" id="3.6.1.25" evidence="3"/>
<protein>
    <submittedName>
        <fullName evidence="3">Inorganic triphosphatase</fullName>
        <ecNumber evidence="3">3.6.1.25</ecNumber>
    </submittedName>
</protein>
<dbReference type="SUPFAM" id="SSF55154">
    <property type="entry name" value="CYTH-like phosphatases"/>
    <property type="match status" value="1"/>
</dbReference>
<dbReference type="PROSITE" id="PS51707">
    <property type="entry name" value="CYTH"/>
    <property type="match status" value="1"/>
</dbReference>
<dbReference type="EMBL" id="CADCSU010000175">
    <property type="protein sequence ID" value="CAA9203165.1"/>
    <property type="molecule type" value="Genomic_DNA"/>
</dbReference>
<keyword evidence="4" id="KW-1185">Reference proteome</keyword>
<dbReference type="InterPro" id="IPR023577">
    <property type="entry name" value="CYTH_domain"/>
</dbReference>
<dbReference type="PANTHER" id="PTHR40114">
    <property type="entry name" value="SLR0698 PROTEIN"/>
    <property type="match status" value="1"/>
</dbReference>
<dbReference type="PANTHER" id="PTHR40114:SF1">
    <property type="entry name" value="SLR0698 PROTEIN"/>
    <property type="match status" value="1"/>
</dbReference>
<dbReference type="Proteomes" id="UP000479938">
    <property type="component" value="Unassembled WGS sequence"/>
</dbReference>
<reference evidence="3 4" key="1">
    <citation type="submission" date="2020-02" db="EMBL/GenBank/DDBJ databases">
        <authorList>
            <person name="Criscuolo A."/>
        </authorList>
    </citation>
    <scope>NUCLEOTIDE SEQUENCE [LARGE SCALE GENOMIC DNA]</scope>
    <source>
        <strain evidence="3">CIP105534</strain>
    </source>
</reference>
<evidence type="ECO:0000313" key="3">
    <source>
        <dbReference type="EMBL" id="CAA9203165.1"/>
    </source>
</evidence>
<evidence type="ECO:0000313" key="4">
    <source>
        <dbReference type="Proteomes" id="UP000479938"/>
    </source>
</evidence>
<evidence type="ECO:0000256" key="1">
    <source>
        <dbReference type="PIRSR" id="PIRSR016487-1"/>
    </source>
</evidence>
<dbReference type="GO" id="GO:0050355">
    <property type="term" value="F:inorganic triphosphate phosphatase activity"/>
    <property type="evidence" value="ECO:0007669"/>
    <property type="project" value="UniProtKB-EC"/>
</dbReference>
<sequence length="158" mass="18481">MVEIERKFLVKSDDYKEQAFTQNKIAQGYLSSIPERTVRVRIKGNKGFITIKGIGQHGGMSRFEWENEIPVDEALELLKLCEKGKIEKTRFEVQSGKHVFEIDEFYGENEGLVMAEIELESETEAFEKPDWLGEEVTNDKRYYNAYLSKNPFKSWEKQ</sequence>
<dbReference type="InterPro" id="IPR033469">
    <property type="entry name" value="CYTH-like_dom_sf"/>
</dbReference>
<dbReference type="CDD" id="cd07891">
    <property type="entry name" value="CYTH-like_CthTTM-like_1"/>
    <property type="match status" value="1"/>
</dbReference>
<organism evidence="3 4">
    <name type="scientific">Flavobacterium bizetiae</name>
    <dbReference type="NCBI Taxonomy" id="2704140"/>
    <lineage>
        <taxon>Bacteria</taxon>
        <taxon>Pseudomonadati</taxon>
        <taxon>Bacteroidota</taxon>
        <taxon>Flavobacteriia</taxon>
        <taxon>Flavobacteriales</taxon>
        <taxon>Flavobacteriaceae</taxon>
        <taxon>Flavobacterium</taxon>
    </lineage>
</organism>
<proteinExistence type="predicted"/>
<accession>A0A6J4GWC3</accession>
<dbReference type="Gene3D" id="2.40.320.10">
    <property type="entry name" value="Hypothetical Protein Pfu-838710-001"/>
    <property type="match status" value="1"/>
</dbReference>
<dbReference type="PIRSF" id="PIRSF016487">
    <property type="entry name" value="CYTH_UCP016487"/>
    <property type="match status" value="1"/>
</dbReference>
<dbReference type="InterPro" id="IPR012042">
    <property type="entry name" value="NeuTTM/CthTTM-like"/>
</dbReference>
<dbReference type="AlphaFoldDB" id="A0A6J4GWC3"/>
<feature type="domain" description="CYTH" evidence="2">
    <location>
        <begin position="1"/>
        <end position="149"/>
    </location>
</feature>
<dbReference type="RefSeq" id="WP_173972960.1">
    <property type="nucleotide sequence ID" value="NZ_CADCSU010000175.1"/>
</dbReference>